<dbReference type="GO" id="GO:0003677">
    <property type="term" value="F:DNA binding"/>
    <property type="evidence" value="ECO:0007669"/>
    <property type="project" value="InterPro"/>
</dbReference>
<dbReference type="SUPFAM" id="SSF47413">
    <property type="entry name" value="lambda repressor-like DNA-binding domains"/>
    <property type="match status" value="1"/>
</dbReference>
<sequence>MSESYNNVWDALEDDPSKRGNLKIRSELLVSISEEIKNTGETQSHIAEVLGIKQPRVSALVKGKISMFSVDYLLDVAYKLGLHVSMQINDEQAANG</sequence>
<reference evidence="2" key="1">
    <citation type="submission" date="2018-06" db="EMBL/GenBank/DDBJ databases">
        <authorList>
            <person name="Zhirakovskaya E."/>
        </authorList>
    </citation>
    <scope>NUCLEOTIDE SEQUENCE</scope>
</reference>
<feature type="domain" description="HigA2-like helix-turn-helix" evidence="1">
    <location>
        <begin position="13"/>
        <end position="89"/>
    </location>
</feature>
<dbReference type="Pfam" id="PF13744">
    <property type="entry name" value="HTH_37"/>
    <property type="match status" value="1"/>
</dbReference>
<dbReference type="AlphaFoldDB" id="A0A3B0VJC6"/>
<dbReference type="EMBL" id="UOEW01000154">
    <property type="protein sequence ID" value="VAW36919.1"/>
    <property type="molecule type" value="Genomic_DNA"/>
</dbReference>
<accession>A0A3B0VJC6</accession>
<name>A0A3B0VJC6_9ZZZZ</name>
<dbReference type="Gene3D" id="1.10.260.40">
    <property type="entry name" value="lambda repressor-like DNA-binding domains"/>
    <property type="match status" value="1"/>
</dbReference>
<dbReference type="CDD" id="cd00093">
    <property type="entry name" value="HTH_XRE"/>
    <property type="match status" value="1"/>
</dbReference>
<dbReference type="InterPro" id="IPR039554">
    <property type="entry name" value="HigA2-like_HTH"/>
</dbReference>
<evidence type="ECO:0000259" key="1">
    <source>
        <dbReference type="Pfam" id="PF13744"/>
    </source>
</evidence>
<evidence type="ECO:0000313" key="2">
    <source>
        <dbReference type="EMBL" id="VAW36919.1"/>
    </source>
</evidence>
<organism evidence="2">
    <name type="scientific">hydrothermal vent metagenome</name>
    <dbReference type="NCBI Taxonomy" id="652676"/>
    <lineage>
        <taxon>unclassified sequences</taxon>
        <taxon>metagenomes</taxon>
        <taxon>ecological metagenomes</taxon>
    </lineage>
</organism>
<dbReference type="InterPro" id="IPR010982">
    <property type="entry name" value="Lambda_DNA-bd_dom_sf"/>
</dbReference>
<protein>
    <recommendedName>
        <fullName evidence="1">HigA2-like helix-turn-helix domain-containing protein</fullName>
    </recommendedName>
</protein>
<proteinExistence type="predicted"/>
<dbReference type="InterPro" id="IPR001387">
    <property type="entry name" value="Cro/C1-type_HTH"/>
</dbReference>
<gene>
    <name evidence="2" type="ORF">MNBD_GAMMA01-2162</name>
</gene>